<dbReference type="GO" id="GO:0009307">
    <property type="term" value="P:DNA restriction-modification system"/>
    <property type="evidence" value="ECO:0007669"/>
    <property type="project" value="UniProtKB-KW"/>
</dbReference>
<dbReference type="GO" id="GO:0003677">
    <property type="term" value="F:DNA binding"/>
    <property type="evidence" value="ECO:0007669"/>
    <property type="project" value="UniProtKB-KW"/>
</dbReference>
<keyword evidence="3 11" id="KW-0489">Methyltransferase</keyword>
<dbReference type="Pfam" id="PF12161">
    <property type="entry name" value="HsdM_N"/>
    <property type="match status" value="1"/>
</dbReference>
<evidence type="ECO:0000256" key="3">
    <source>
        <dbReference type="ARBA" id="ARBA00022603"/>
    </source>
</evidence>
<dbReference type="STRING" id="1416778.SAMN05443633_103271"/>
<evidence type="ECO:0000313" key="11">
    <source>
        <dbReference type="EMBL" id="SHF21589.1"/>
    </source>
</evidence>
<dbReference type="SUPFAM" id="SSF53335">
    <property type="entry name" value="S-adenosyl-L-methionine-dependent methyltransferases"/>
    <property type="match status" value="1"/>
</dbReference>
<feature type="domain" description="N6 adenine-specific DNA methyltransferase N-terminal" evidence="10">
    <location>
        <begin position="5"/>
        <end position="74"/>
    </location>
</feature>
<evidence type="ECO:0000256" key="7">
    <source>
        <dbReference type="ARBA" id="ARBA00023125"/>
    </source>
</evidence>
<dbReference type="EC" id="2.1.1.72" evidence="2"/>
<sequence length="716" mass="82878">MNDISRKIEKITNILRRDEGISNVIHYTEQISWILFLKFLNDLEEKRCKDFTYDKKEYKFIVRKDFRWENWAFPKDIDGNFDTERALIGYDLIEFVNKSLFVYLKQFKNNQYKPTSLEFKIGSVFELLDNRIISGNILREILEIVNSLNFQNSIELSELSVIYENLLRNMGFDGGNSGEFYTPRAIVKSMVNTLNPQIGETVYDGATGSAGFLVETYDFLLSSNDKSNFSTSDWQTINEDTFYGSEKTSSVFIMGILNMILRGIENPNVYREDTLLKDISNVNNEQKYDVILSNPPFGGKEDSLLPQKFSIKTNAIEMLFIQHFMEMLKFNGRAAIIIPEGVLFQKSIAFKKIKQTLLEQFNVHTIVSLPSGVFLPYSGVKTNILYFDKNRKTSKIWYYEVNPPYKLTKNKPISYAHMEDFVKLFKNPKQRNNTNRKKNNDCNDWTVCVDDIIDFDLSARNPNKIIPLEVKSPLELVESVIEDDLELFDLTKELKNIINSDIFSVRNYSNNQFETTLDDLVSIKSVGMIQPKEKIVNLNNYKYLKSGDFNSINFDNVLKVSATEEELAKYKLEKDDFLINIRSGNDSIGQVGVFNSDEVVLYNNNILRIRFKKNVNSKYMYYQFQSNNIQNKLNEIKSGTSSVHNISYKNLAKIKLLCPPKLEQDQLVEKLDYFSSKSNVLNELLRKKTANIKALLEGLLDLAFSNNNSSSEFKTK</sequence>
<dbReference type="Gene3D" id="3.40.50.150">
    <property type="entry name" value="Vaccinia Virus protein VP39"/>
    <property type="match status" value="1"/>
</dbReference>
<evidence type="ECO:0000256" key="1">
    <source>
        <dbReference type="ARBA" id="ARBA00006594"/>
    </source>
</evidence>
<keyword evidence="12" id="KW-1185">Reference proteome</keyword>
<dbReference type="EMBL" id="FQUT01000003">
    <property type="protein sequence ID" value="SHF21589.1"/>
    <property type="molecule type" value="Genomic_DNA"/>
</dbReference>
<dbReference type="PRINTS" id="PR00507">
    <property type="entry name" value="N12N6MTFRASE"/>
</dbReference>
<dbReference type="Gene3D" id="3.90.220.20">
    <property type="entry name" value="DNA methylase specificity domains"/>
    <property type="match status" value="1"/>
</dbReference>
<evidence type="ECO:0000313" key="12">
    <source>
        <dbReference type="Proteomes" id="UP000184518"/>
    </source>
</evidence>
<protein>
    <recommendedName>
        <fullName evidence="2">site-specific DNA-methyltransferase (adenine-specific)</fullName>
        <ecNumber evidence="2">2.1.1.72</ecNumber>
    </recommendedName>
</protein>
<dbReference type="InterPro" id="IPR022749">
    <property type="entry name" value="D12N6_MeTrfase_N"/>
</dbReference>
<dbReference type="InterPro" id="IPR002052">
    <property type="entry name" value="DNA_methylase_N6_adenine_CS"/>
</dbReference>
<keyword evidence="6" id="KW-0680">Restriction system</keyword>
<evidence type="ECO:0000256" key="2">
    <source>
        <dbReference type="ARBA" id="ARBA00011900"/>
    </source>
</evidence>
<evidence type="ECO:0000259" key="9">
    <source>
        <dbReference type="Pfam" id="PF02384"/>
    </source>
</evidence>
<dbReference type="Pfam" id="PF02384">
    <property type="entry name" value="N6_Mtase"/>
    <property type="match status" value="1"/>
</dbReference>
<keyword evidence="4" id="KW-0808">Transferase</keyword>
<comment type="similarity">
    <text evidence="1">Belongs to the N(4)/N(6)-methyltransferase family.</text>
</comment>
<dbReference type="PANTHER" id="PTHR42933:SF4">
    <property type="entry name" value="TYPE I RESTRICTION ENZYME ECOKI METHYLASE SUBUNIT"/>
    <property type="match status" value="1"/>
</dbReference>
<dbReference type="SUPFAM" id="SSF116734">
    <property type="entry name" value="DNA methylase specificity domain"/>
    <property type="match status" value="1"/>
</dbReference>
<evidence type="ECO:0000256" key="4">
    <source>
        <dbReference type="ARBA" id="ARBA00022679"/>
    </source>
</evidence>
<feature type="domain" description="DNA methylase adenine-specific" evidence="9">
    <location>
        <begin position="159"/>
        <end position="453"/>
    </location>
</feature>
<dbReference type="Gene3D" id="1.20.1260.30">
    <property type="match status" value="1"/>
</dbReference>
<evidence type="ECO:0000256" key="6">
    <source>
        <dbReference type="ARBA" id="ARBA00022747"/>
    </source>
</evidence>
<dbReference type="InterPro" id="IPR003356">
    <property type="entry name" value="DNA_methylase_A-5"/>
</dbReference>
<dbReference type="InterPro" id="IPR038333">
    <property type="entry name" value="T1MK-like_N_sf"/>
</dbReference>
<dbReference type="GO" id="GO:0032259">
    <property type="term" value="P:methylation"/>
    <property type="evidence" value="ECO:0007669"/>
    <property type="project" value="UniProtKB-KW"/>
</dbReference>
<dbReference type="PROSITE" id="PS00092">
    <property type="entry name" value="N6_MTASE"/>
    <property type="match status" value="1"/>
</dbReference>
<name>A0A1M4ZU76_9FLAO</name>
<dbReference type="InterPro" id="IPR051537">
    <property type="entry name" value="DNA_Adenine_Mtase"/>
</dbReference>
<accession>A0A1M4ZU76</accession>
<dbReference type="InterPro" id="IPR044946">
    <property type="entry name" value="Restrct_endonuc_typeI_TRD_sf"/>
</dbReference>
<evidence type="ECO:0000256" key="5">
    <source>
        <dbReference type="ARBA" id="ARBA00022691"/>
    </source>
</evidence>
<dbReference type="RefSeq" id="WP_072955126.1">
    <property type="nucleotide sequence ID" value="NZ_FQUT01000003.1"/>
</dbReference>
<dbReference type="Proteomes" id="UP000184518">
    <property type="component" value="Unassembled WGS sequence"/>
</dbReference>
<proteinExistence type="inferred from homology"/>
<dbReference type="GO" id="GO:0008170">
    <property type="term" value="F:N-methyltransferase activity"/>
    <property type="evidence" value="ECO:0007669"/>
    <property type="project" value="InterPro"/>
</dbReference>
<organism evidence="11 12">
    <name type="scientific">Chryseobacterium arachidis</name>
    <dbReference type="NCBI Taxonomy" id="1416778"/>
    <lineage>
        <taxon>Bacteria</taxon>
        <taxon>Pseudomonadati</taxon>
        <taxon>Bacteroidota</taxon>
        <taxon>Flavobacteriia</taxon>
        <taxon>Flavobacteriales</taxon>
        <taxon>Weeksellaceae</taxon>
        <taxon>Chryseobacterium group</taxon>
        <taxon>Chryseobacterium</taxon>
    </lineage>
</organism>
<dbReference type="PANTHER" id="PTHR42933">
    <property type="entry name" value="SLR6095 PROTEIN"/>
    <property type="match status" value="1"/>
</dbReference>
<evidence type="ECO:0000259" key="10">
    <source>
        <dbReference type="Pfam" id="PF12161"/>
    </source>
</evidence>
<evidence type="ECO:0000256" key="8">
    <source>
        <dbReference type="ARBA" id="ARBA00047942"/>
    </source>
</evidence>
<comment type="catalytic activity">
    <reaction evidence="8">
        <text>a 2'-deoxyadenosine in DNA + S-adenosyl-L-methionine = an N(6)-methyl-2'-deoxyadenosine in DNA + S-adenosyl-L-homocysteine + H(+)</text>
        <dbReference type="Rhea" id="RHEA:15197"/>
        <dbReference type="Rhea" id="RHEA-COMP:12418"/>
        <dbReference type="Rhea" id="RHEA-COMP:12419"/>
        <dbReference type="ChEBI" id="CHEBI:15378"/>
        <dbReference type="ChEBI" id="CHEBI:57856"/>
        <dbReference type="ChEBI" id="CHEBI:59789"/>
        <dbReference type="ChEBI" id="CHEBI:90615"/>
        <dbReference type="ChEBI" id="CHEBI:90616"/>
        <dbReference type="EC" id="2.1.1.72"/>
    </reaction>
</comment>
<dbReference type="GO" id="GO:0009007">
    <property type="term" value="F:site-specific DNA-methyltransferase (adenine-specific) activity"/>
    <property type="evidence" value="ECO:0007669"/>
    <property type="project" value="UniProtKB-EC"/>
</dbReference>
<gene>
    <name evidence="11" type="ORF">SAMN05443633_103271</name>
</gene>
<keyword evidence="7" id="KW-0238">DNA-binding</keyword>
<dbReference type="OrthoDB" id="9814572at2"/>
<dbReference type="InterPro" id="IPR029063">
    <property type="entry name" value="SAM-dependent_MTases_sf"/>
</dbReference>
<dbReference type="AlphaFoldDB" id="A0A1M4ZU76"/>
<keyword evidence="5" id="KW-0949">S-adenosyl-L-methionine</keyword>
<reference evidence="12" key="1">
    <citation type="submission" date="2016-11" db="EMBL/GenBank/DDBJ databases">
        <authorList>
            <person name="Varghese N."/>
            <person name="Submissions S."/>
        </authorList>
    </citation>
    <scope>NUCLEOTIDE SEQUENCE [LARGE SCALE GENOMIC DNA]</scope>
    <source>
        <strain evidence="12">DSM 27619</strain>
    </source>
</reference>